<dbReference type="GO" id="GO:0046872">
    <property type="term" value="F:metal ion binding"/>
    <property type="evidence" value="ECO:0007669"/>
    <property type="project" value="UniProtKB-KW"/>
</dbReference>
<dbReference type="GO" id="GO:0008168">
    <property type="term" value="F:methyltransferase activity"/>
    <property type="evidence" value="ECO:0007669"/>
    <property type="project" value="UniProtKB-KW"/>
</dbReference>
<name>A0A366MV33_9BACT</name>
<protein>
    <submittedName>
        <fullName evidence="2">Demethylmenaquinone methyltransferase</fullName>
    </submittedName>
</protein>
<keyword evidence="1" id="KW-0460">Magnesium</keyword>
<gene>
    <name evidence="2" type="ORF">CRU91_00345</name>
</gene>
<comment type="caution">
    <text evidence="2">The sequence shown here is derived from an EMBL/GenBank/DDBJ whole genome shotgun (WGS) entry which is preliminary data.</text>
</comment>
<evidence type="ECO:0000313" key="2">
    <source>
        <dbReference type="EMBL" id="RBQ30128.1"/>
    </source>
</evidence>
<dbReference type="SUPFAM" id="SSF89562">
    <property type="entry name" value="RraA-like"/>
    <property type="match status" value="1"/>
</dbReference>
<dbReference type="InterPro" id="IPR005493">
    <property type="entry name" value="RraA/RraA-like"/>
</dbReference>
<keyword evidence="1" id="KW-0479">Metal-binding</keyword>
<sequence length="213" mass="24872">MKRNIIDFIKRNRVSTTEISDCLEKSGAILNTNSVNKGHFAVGNLFYVHACNGTNWDVHEQIQNIQDNDIVFIDIIDNEDKAVFGDLVSKYLLLYKQAGAIVTNGLLRDAPRLIKENWKIWCKGFCPVGYSNENIQKNKYQLKQIQLRKNFYDNAIAVCDDTGVVVIPKEFHNKEFLEKIKYIEEQEDIWFECIDRKKYSTFETVCLKKYLKE</sequence>
<organism evidence="2 3">
    <name type="scientific">Aliarcobacter vitoriensis</name>
    <dbReference type="NCBI Taxonomy" id="2011099"/>
    <lineage>
        <taxon>Bacteria</taxon>
        <taxon>Pseudomonadati</taxon>
        <taxon>Campylobacterota</taxon>
        <taxon>Epsilonproteobacteria</taxon>
        <taxon>Campylobacterales</taxon>
        <taxon>Arcobacteraceae</taxon>
        <taxon>Aliarcobacter</taxon>
    </lineage>
</organism>
<evidence type="ECO:0000256" key="1">
    <source>
        <dbReference type="PIRSR" id="PIRSR605493-1"/>
    </source>
</evidence>
<keyword evidence="3" id="KW-1185">Reference proteome</keyword>
<dbReference type="Proteomes" id="UP000252669">
    <property type="component" value="Unassembled WGS sequence"/>
</dbReference>
<dbReference type="RefSeq" id="WP_113892261.1">
    <property type="nucleotide sequence ID" value="NZ_JANJGA010000002.1"/>
</dbReference>
<dbReference type="Pfam" id="PF03737">
    <property type="entry name" value="RraA-like"/>
    <property type="match status" value="1"/>
</dbReference>
<reference evidence="2 3" key="1">
    <citation type="submission" date="2017-10" db="EMBL/GenBank/DDBJ databases">
        <title>Genomics of the genus Arcobacter.</title>
        <authorList>
            <person name="Perez-Cataluna A."/>
            <person name="Figueras M.J."/>
        </authorList>
    </citation>
    <scope>NUCLEOTIDE SEQUENCE [LARGE SCALE GENOMIC DNA]</scope>
    <source>
        <strain evidence="2 3">CECT 9230</strain>
    </source>
</reference>
<dbReference type="GO" id="GO:0032259">
    <property type="term" value="P:methylation"/>
    <property type="evidence" value="ECO:0007669"/>
    <property type="project" value="UniProtKB-KW"/>
</dbReference>
<keyword evidence="2" id="KW-0808">Transferase</keyword>
<feature type="binding site" evidence="1">
    <location>
        <position position="109"/>
    </location>
    <ligand>
        <name>Mg(2+)</name>
        <dbReference type="ChEBI" id="CHEBI:18420"/>
    </ligand>
</feature>
<evidence type="ECO:0000313" key="3">
    <source>
        <dbReference type="Proteomes" id="UP000252669"/>
    </source>
</evidence>
<accession>A0A366MV33</accession>
<dbReference type="OrthoDB" id="943692at2"/>
<feature type="binding site" evidence="1">
    <location>
        <begin position="85"/>
        <end position="88"/>
    </location>
    <ligand>
        <name>substrate</name>
    </ligand>
</feature>
<dbReference type="Gene3D" id="3.50.30.40">
    <property type="entry name" value="Ribonuclease E inhibitor RraA/RraA-like"/>
    <property type="match status" value="1"/>
</dbReference>
<proteinExistence type="predicted"/>
<dbReference type="EMBL" id="PDKB01000001">
    <property type="protein sequence ID" value="RBQ30128.1"/>
    <property type="molecule type" value="Genomic_DNA"/>
</dbReference>
<comment type="cofactor">
    <cofactor evidence="1">
        <name>Mg(2+)</name>
        <dbReference type="ChEBI" id="CHEBI:18420"/>
    </cofactor>
</comment>
<dbReference type="AlphaFoldDB" id="A0A366MV33"/>
<keyword evidence="2" id="KW-0489">Methyltransferase</keyword>
<dbReference type="InterPro" id="IPR036704">
    <property type="entry name" value="RraA/RraA-like_sf"/>
</dbReference>
<feature type="binding site" evidence="1">
    <location>
        <position position="108"/>
    </location>
    <ligand>
        <name>substrate</name>
    </ligand>
</feature>